<evidence type="ECO:0000313" key="1">
    <source>
        <dbReference type="EMBL" id="EFD00495.1"/>
    </source>
</evidence>
<reference evidence="1 2" key="1">
    <citation type="submission" date="2010-01" db="EMBL/GenBank/DDBJ databases">
        <authorList>
            <person name="Weinstock G."/>
            <person name="Sodergren E."/>
            <person name="Clifton S."/>
            <person name="Fulton L."/>
            <person name="Fulton B."/>
            <person name="Courtney L."/>
            <person name="Fronick C."/>
            <person name="Harrison M."/>
            <person name="Strong C."/>
            <person name="Farmer C."/>
            <person name="Delahaunty K."/>
            <person name="Markovic C."/>
            <person name="Hall O."/>
            <person name="Minx P."/>
            <person name="Tomlinson C."/>
            <person name="Mitreva M."/>
            <person name="Nelson J."/>
            <person name="Hou S."/>
            <person name="Wollam A."/>
            <person name="Pepin K.H."/>
            <person name="Johnson M."/>
            <person name="Bhonagiri V."/>
            <person name="Nash W.E."/>
            <person name="Warren W."/>
            <person name="Chinwalla A."/>
            <person name="Mardis E.R."/>
            <person name="Wilson R.K."/>
        </authorList>
    </citation>
    <scope>NUCLEOTIDE SEQUENCE [LARGE SCALE GENOMIC DNA]</scope>
    <source>
        <strain evidence="1 2">DSM 13479</strain>
    </source>
</reference>
<dbReference type="Proteomes" id="UP000004968">
    <property type="component" value="Unassembled WGS sequence"/>
</dbReference>
<sequence>MYHSSTFLLYFYLFSALLSVSAFLQLYRIREQIVNSGRHGNPLANRAKTVIIINICKVSRKGTGKGGAVC</sequence>
<name>D3ACC7_9FIRM</name>
<comment type="caution">
    <text evidence="1">The sequence shown here is derived from an EMBL/GenBank/DDBJ whole genome shotgun (WGS) entry which is preliminary data.</text>
</comment>
<dbReference type="AlphaFoldDB" id="D3ACC7"/>
<dbReference type="EMBL" id="ACIO01000081">
    <property type="protein sequence ID" value="EFD00495.1"/>
    <property type="molecule type" value="Genomic_DNA"/>
</dbReference>
<gene>
    <name evidence="1" type="ORF">CLOSTHATH_01254</name>
</gene>
<dbReference type="HOGENOM" id="CLU_2752319_0_0_9"/>
<evidence type="ECO:0000313" key="2">
    <source>
        <dbReference type="Proteomes" id="UP000004968"/>
    </source>
</evidence>
<organism evidence="1 2">
    <name type="scientific">Hungatella hathewayi DSM 13479</name>
    <dbReference type="NCBI Taxonomy" id="566550"/>
    <lineage>
        <taxon>Bacteria</taxon>
        <taxon>Bacillati</taxon>
        <taxon>Bacillota</taxon>
        <taxon>Clostridia</taxon>
        <taxon>Lachnospirales</taxon>
        <taxon>Lachnospiraceae</taxon>
        <taxon>Hungatella</taxon>
    </lineage>
</organism>
<proteinExistence type="predicted"/>
<protein>
    <submittedName>
        <fullName evidence="1">Uncharacterized protein</fullName>
    </submittedName>
</protein>
<accession>D3ACC7</accession>